<dbReference type="CDD" id="cd02549">
    <property type="entry name" value="Peptidase_C39A"/>
    <property type="match status" value="1"/>
</dbReference>
<dbReference type="SUPFAM" id="SSF55383">
    <property type="entry name" value="Copper amine oxidase, domain N"/>
    <property type="match status" value="1"/>
</dbReference>
<feature type="domain" description="Peptidase C39-like" evidence="2">
    <location>
        <begin position="275"/>
        <end position="438"/>
    </location>
</feature>
<evidence type="ECO:0000259" key="2">
    <source>
        <dbReference type="Pfam" id="PF13529"/>
    </source>
</evidence>
<dbReference type="InterPro" id="IPR036582">
    <property type="entry name" value="Mao_N_sf"/>
</dbReference>
<keyword evidence="4" id="KW-1185">Reference proteome</keyword>
<reference evidence="4" key="1">
    <citation type="journal article" date="2019" name="Int. J. Syst. Evol. Microbiol.">
        <title>The Global Catalogue of Microorganisms (GCM) 10K type strain sequencing project: providing services to taxonomists for standard genome sequencing and annotation.</title>
        <authorList>
            <consortium name="The Broad Institute Genomics Platform"/>
            <consortium name="The Broad Institute Genome Sequencing Center for Infectious Disease"/>
            <person name="Wu L."/>
            <person name="Ma J."/>
        </authorList>
    </citation>
    <scope>NUCLEOTIDE SEQUENCE [LARGE SCALE GENOMIC DNA]</scope>
    <source>
        <strain evidence="4">KCTC 33676</strain>
    </source>
</reference>
<dbReference type="Pfam" id="PF07833">
    <property type="entry name" value="Cu_amine_oxidN1"/>
    <property type="match status" value="1"/>
</dbReference>
<evidence type="ECO:0000313" key="4">
    <source>
        <dbReference type="Proteomes" id="UP001597497"/>
    </source>
</evidence>
<accession>A0ABW5RG64</accession>
<dbReference type="Proteomes" id="UP001597497">
    <property type="component" value="Unassembled WGS sequence"/>
</dbReference>
<evidence type="ECO:0000259" key="1">
    <source>
        <dbReference type="Pfam" id="PF07833"/>
    </source>
</evidence>
<dbReference type="PANTHER" id="PTHR37806:SF1">
    <property type="entry name" value="PEPTIDASE C39-LIKE DOMAIN-CONTAINING PROTEIN"/>
    <property type="match status" value="1"/>
</dbReference>
<gene>
    <name evidence="3" type="ORF">ACFSUC_19070</name>
</gene>
<proteinExistence type="predicted"/>
<dbReference type="EMBL" id="JBHUMM010000045">
    <property type="protein sequence ID" value="MFD2673656.1"/>
    <property type="molecule type" value="Genomic_DNA"/>
</dbReference>
<dbReference type="RefSeq" id="WP_379931241.1">
    <property type="nucleotide sequence ID" value="NZ_JBHUMM010000045.1"/>
</dbReference>
<sequence length="469" mass="53025">MNDTNERWFSAFAIVILSIGLVIFLLGSVNQAEAVRDAENANDTELQLFVMVDSEAAIVNDQITELDFAPLLIEHAVYLPLRNMVETMGGQVLYSKSELALMWQGERKVLSDQPANLRQVGGTTYIGARFLSEQMGLGIYFDATKVLVMHHAPQSPSAANPPSSAKLQSLRQQLMPYAPYTVWQKDKLLNGYSNLKAAKQFAVTMENVHIEQEGTVIWDNKPPYLVKQSGRLINRFSTFAEAVRYAEGYASTEVVYKQQSLWAREKQPKPIRMKVEKQFQLPMLARGCEVTSLSMLLSYHGIKADKMKLAKEVKKVPMFEKGSDGKIYRGNPYEGFVGNIYTFREHGLGVYHGPIAELAERYAPGRVVDLTGARFDDLLHVLAAGMPVWVIHNTHYDWLPSSYWTTWKTKAGDIRITYKEHSVVVTGFDERYVYIADPLNRRQKVEIKRFEAGWNQMGKQAVTILPSSA</sequence>
<dbReference type="InterPro" id="IPR012854">
    <property type="entry name" value="Cu_amine_oxidase-like_N"/>
</dbReference>
<dbReference type="InterPro" id="IPR039564">
    <property type="entry name" value="Peptidase_C39-like"/>
</dbReference>
<name>A0ABW5RG64_9BACL</name>
<organism evidence="3 4">
    <name type="scientific">Marinicrinis sediminis</name>
    <dbReference type="NCBI Taxonomy" id="1652465"/>
    <lineage>
        <taxon>Bacteria</taxon>
        <taxon>Bacillati</taxon>
        <taxon>Bacillota</taxon>
        <taxon>Bacilli</taxon>
        <taxon>Bacillales</taxon>
        <taxon>Paenibacillaceae</taxon>
    </lineage>
</organism>
<dbReference type="Gene3D" id="3.90.70.10">
    <property type="entry name" value="Cysteine proteinases"/>
    <property type="match status" value="1"/>
</dbReference>
<dbReference type="Pfam" id="PF13529">
    <property type="entry name" value="Peptidase_C39_2"/>
    <property type="match status" value="1"/>
</dbReference>
<evidence type="ECO:0000313" key="3">
    <source>
        <dbReference type="EMBL" id="MFD2673656.1"/>
    </source>
</evidence>
<comment type="caution">
    <text evidence="3">The sequence shown here is derived from an EMBL/GenBank/DDBJ whole genome shotgun (WGS) entry which is preliminary data.</text>
</comment>
<dbReference type="InterPro" id="IPR039563">
    <property type="entry name" value="Peptidase_C39_single_dom"/>
</dbReference>
<protein>
    <submittedName>
        <fullName evidence="3">C39 family peptidase</fullName>
    </submittedName>
</protein>
<feature type="domain" description="Copper amine oxidase-like N-terminal" evidence="1">
    <location>
        <begin position="47"/>
        <end position="97"/>
    </location>
</feature>
<dbReference type="PANTHER" id="PTHR37806">
    <property type="entry name" value="LMO0724 PROTEIN"/>
    <property type="match status" value="1"/>
</dbReference>